<name>A0A6H0SIY3_9MICC</name>
<protein>
    <recommendedName>
        <fullName evidence="5">Integrase</fullName>
    </recommendedName>
</protein>
<keyword evidence="4" id="KW-1185">Reference proteome</keyword>
<keyword evidence="1" id="KW-0233">DNA recombination</keyword>
<dbReference type="AlphaFoldDB" id="A0A6H0SIY3"/>
<feature type="compositionally biased region" description="Basic and acidic residues" evidence="2">
    <location>
        <begin position="78"/>
        <end position="90"/>
    </location>
</feature>
<organism evidence="3 4">
    <name type="scientific">Glutamicibacter mishrai</name>
    <dbReference type="NCBI Taxonomy" id="1775880"/>
    <lineage>
        <taxon>Bacteria</taxon>
        <taxon>Bacillati</taxon>
        <taxon>Actinomycetota</taxon>
        <taxon>Actinomycetes</taxon>
        <taxon>Micrococcales</taxon>
        <taxon>Micrococcaceae</taxon>
        <taxon>Glutamicibacter</taxon>
    </lineage>
</organism>
<evidence type="ECO:0000256" key="1">
    <source>
        <dbReference type="ARBA" id="ARBA00023172"/>
    </source>
</evidence>
<feature type="region of interest" description="Disordered" evidence="2">
    <location>
        <begin position="69"/>
        <end position="93"/>
    </location>
</feature>
<dbReference type="GO" id="GO:0003677">
    <property type="term" value="F:DNA binding"/>
    <property type="evidence" value="ECO:0007669"/>
    <property type="project" value="InterPro"/>
</dbReference>
<dbReference type="Gene3D" id="1.10.443.10">
    <property type="entry name" value="Intergrase catalytic core"/>
    <property type="match status" value="1"/>
</dbReference>
<evidence type="ECO:0000313" key="4">
    <source>
        <dbReference type="Proteomes" id="UP000502331"/>
    </source>
</evidence>
<dbReference type="SUPFAM" id="SSF56349">
    <property type="entry name" value="DNA breaking-rejoining enzymes"/>
    <property type="match status" value="1"/>
</dbReference>
<dbReference type="InterPro" id="IPR013762">
    <property type="entry name" value="Integrase-like_cat_sf"/>
</dbReference>
<dbReference type="InterPro" id="IPR011010">
    <property type="entry name" value="DNA_brk_join_enz"/>
</dbReference>
<reference evidence="3 4" key="1">
    <citation type="submission" date="2018-09" db="EMBL/GenBank/DDBJ databases">
        <title>Glutamicibacter mishrai S5-52T (LMG 29155T = KCTC 39846T).</title>
        <authorList>
            <person name="Das S.K."/>
        </authorList>
    </citation>
    <scope>NUCLEOTIDE SEQUENCE [LARGE SCALE GENOMIC DNA]</scope>
    <source>
        <strain evidence="3 4">S5-52</strain>
    </source>
</reference>
<dbReference type="GO" id="GO:0006310">
    <property type="term" value="P:DNA recombination"/>
    <property type="evidence" value="ECO:0007669"/>
    <property type="project" value="UniProtKB-KW"/>
</dbReference>
<evidence type="ECO:0008006" key="5">
    <source>
        <dbReference type="Google" id="ProtNLM"/>
    </source>
</evidence>
<dbReference type="GO" id="GO:0015074">
    <property type="term" value="P:DNA integration"/>
    <property type="evidence" value="ECO:0007669"/>
    <property type="project" value="InterPro"/>
</dbReference>
<sequence>MTTRCTASLDGQLWCGPYVAWEEVIPLTLHLQTACFIAIAYLSGMRPGEALNLERGCHRINPSTKLHELHGTTWKNARTPDDAKDPEGQPRRNPWIVHPLAGKAVEVLEQVHTSELLFPKTLRPKPLRGTNGRSDARAGTGQTAAKMTTDIESFIGWVNDYCVRHQRNDRIPEDADGRITANRFRRTLAWHIVRRPRGLVAAVIQYNHISTLVTQGYSGNYHSGFPNELAMERWLERIERLTDIDRYLESGGHVSGPAAEELRERTQQAASKFQGRVLPTRRQAENLLNDPSLQVFKGDGLHCVFDKTTALCTKNEDAPNLGRCHSTCGNIARTDADILEVKAALDRLPQDRFAPPIRHHRAQQVAEHLTGIITSHEYRDR</sequence>
<dbReference type="EMBL" id="CP032549">
    <property type="protein sequence ID" value="QIV87443.1"/>
    <property type="molecule type" value="Genomic_DNA"/>
</dbReference>
<gene>
    <name evidence="3" type="ORF">D3791_10115</name>
</gene>
<evidence type="ECO:0000256" key="2">
    <source>
        <dbReference type="SAM" id="MobiDB-lite"/>
    </source>
</evidence>
<dbReference type="Proteomes" id="UP000502331">
    <property type="component" value="Chromosome"/>
</dbReference>
<feature type="region of interest" description="Disordered" evidence="2">
    <location>
        <begin position="122"/>
        <end position="144"/>
    </location>
</feature>
<accession>A0A6H0SIY3</accession>
<evidence type="ECO:0000313" key="3">
    <source>
        <dbReference type="EMBL" id="QIV87443.1"/>
    </source>
</evidence>
<proteinExistence type="predicted"/>